<keyword evidence="1" id="KW-0472">Membrane</keyword>
<dbReference type="Proteomes" id="UP001560573">
    <property type="component" value="Unassembled WGS sequence"/>
</dbReference>
<protein>
    <submittedName>
        <fullName evidence="2">DUF4381 domain-containing protein</fullName>
    </submittedName>
</protein>
<evidence type="ECO:0000313" key="3">
    <source>
        <dbReference type="Proteomes" id="UP001560573"/>
    </source>
</evidence>
<dbReference type="InterPro" id="IPR025489">
    <property type="entry name" value="DUF4381"/>
</dbReference>
<accession>A0ABV3ZAT0</accession>
<keyword evidence="1" id="KW-1133">Transmembrane helix</keyword>
<evidence type="ECO:0000256" key="1">
    <source>
        <dbReference type="SAM" id="Phobius"/>
    </source>
</evidence>
<organism evidence="2 3">
    <name type="scientific">Danxiaibacter flavus</name>
    <dbReference type="NCBI Taxonomy" id="3049108"/>
    <lineage>
        <taxon>Bacteria</taxon>
        <taxon>Pseudomonadati</taxon>
        <taxon>Bacteroidota</taxon>
        <taxon>Chitinophagia</taxon>
        <taxon>Chitinophagales</taxon>
        <taxon>Chitinophagaceae</taxon>
        <taxon>Danxiaibacter</taxon>
    </lineage>
</organism>
<gene>
    <name evidence="2" type="ORF">QTN47_05635</name>
</gene>
<name>A0ABV3ZAT0_9BACT</name>
<keyword evidence="1" id="KW-0812">Transmembrane</keyword>
<keyword evidence="3" id="KW-1185">Reference proteome</keyword>
<dbReference type="RefSeq" id="WP_369328360.1">
    <property type="nucleotide sequence ID" value="NZ_JAULBC010000001.1"/>
</dbReference>
<sequence length="151" mass="17808">MDELIEPAPVKFSFEAPGWYVVGILFVLLLITSALLWYRHYKRNNYRAAALLQLAKKVELFIPQQRYDALVYESDLLVKRIAMKKYGRNNVAGLTASQWIDYINQTWKEKSFTAEEGQLLNQKVYAFNNNISKEEAETFVEKSKRWIKKHR</sequence>
<feature type="transmembrane region" description="Helical" evidence="1">
    <location>
        <begin position="20"/>
        <end position="38"/>
    </location>
</feature>
<evidence type="ECO:0000313" key="2">
    <source>
        <dbReference type="EMBL" id="MEX6686963.1"/>
    </source>
</evidence>
<proteinExistence type="predicted"/>
<dbReference type="EMBL" id="JAULBC010000001">
    <property type="protein sequence ID" value="MEX6686963.1"/>
    <property type="molecule type" value="Genomic_DNA"/>
</dbReference>
<reference evidence="2 3" key="1">
    <citation type="submission" date="2023-07" db="EMBL/GenBank/DDBJ databases">
        <authorList>
            <person name="Lian W.-H."/>
        </authorList>
    </citation>
    <scope>NUCLEOTIDE SEQUENCE [LARGE SCALE GENOMIC DNA]</scope>
    <source>
        <strain evidence="2 3">SYSU DXS3180</strain>
    </source>
</reference>
<comment type="caution">
    <text evidence="2">The sequence shown here is derived from an EMBL/GenBank/DDBJ whole genome shotgun (WGS) entry which is preliminary data.</text>
</comment>
<dbReference type="Pfam" id="PF14316">
    <property type="entry name" value="DUF4381"/>
    <property type="match status" value="1"/>
</dbReference>